<evidence type="ECO:0000313" key="1">
    <source>
        <dbReference type="EMBL" id="CAE7214403.1"/>
    </source>
</evidence>
<name>A0A6S6WGL0_9PLEO</name>
<sequence>MTISAQKFEFPALTAGPPSRRNWYKELLDDPGCQGRPIKAREAYESHRELFYAKQVQLFAAAESNPVTPDQALIRYLEKQQRQPNIAQVEHGLASQDVNCSVIWARPPRDMLDLIKSIQKKVLDLVGADLYIMPFENLHLSVIELSHRHPVSHLRAVLEKIGIDRVQRMLDAGGPCLISKDRPRLVFPQLNIDKMGIALSFVPCSDQDYTYHHLRADMHTQALASGVSVDMCYTAPSAHVTLGRFIGNEYFKKDKGRTDFLRVVEKINSDLKGLQDEWIVAEEEGLELQLGYLKFGRQREKADIIGTC</sequence>
<gene>
    <name evidence="1" type="ORF">PTTW11_10551</name>
</gene>
<evidence type="ECO:0008006" key="3">
    <source>
        <dbReference type="Google" id="ProtNLM"/>
    </source>
</evidence>
<protein>
    <recommendedName>
        <fullName evidence="3">DUF1868 domain-containing protein</fullName>
    </recommendedName>
</protein>
<dbReference type="SUPFAM" id="SSF55144">
    <property type="entry name" value="LigT-like"/>
    <property type="match status" value="1"/>
</dbReference>
<organism evidence="1 2">
    <name type="scientific">Pyrenophora teres f. teres</name>
    <dbReference type="NCBI Taxonomy" id="97479"/>
    <lineage>
        <taxon>Eukaryota</taxon>
        <taxon>Fungi</taxon>
        <taxon>Dikarya</taxon>
        <taxon>Ascomycota</taxon>
        <taxon>Pezizomycotina</taxon>
        <taxon>Dothideomycetes</taxon>
        <taxon>Pleosporomycetidae</taxon>
        <taxon>Pleosporales</taxon>
        <taxon>Pleosporineae</taxon>
        <taxon>Pleosporaceae</taxon>
        <taxon>Pyrenophora</taxon>
    </lineage>
</organism>
<proteinExistence type="predicted"/>
<dbReference type="InterPro" id="IPR009097">
    <property type="entry name" value="Cyclic_Pdiesterase"/>
</dbReference>
<dbReference type="EMBL" id="HG992987">
    <property type="protein sequence ID" value="CAE7214403.1"/>
    <property type="molecule type" value="Genomic_DNA"/>
</dbReference>
<evidence type="ECO:0000313" key="2">
    <source>
        <dbReference type="Proteomes" id="UP000472372"/>
    </source>
</evidence>
<dbReference type="AlphaFoldDB" id="A0A6S6WGL0"/>
<reference evidence="1" key="1">
    <citation type="submission" date="2021-02" db="EMBL/GenBank/DDBJ databases">
        <authorList>
            <person name="Syme A R."/>
            <person name="Syme A R."/>
            <person name="Moolhuijzen P."/>
        </authorList>
    </citation>
    <scope>NUCLEOTIDE SEQUENCE</scope>
    <source>
        <strain evidence="1">W1-1</strain>
    </source>
</reference>
<accession>A0A6S6WGL0</accession>
<dbReference type="Proteomes" id="UP000472372">
    <property type="component" value="Chromosome 11"/>
</dbReference>